<dbReference type="InterPro" id="IPR014347">
    <property type="entry name" value="Tautomerase/MIF_sf"/>
</dbReference>
<evidence type="ECO:0000313" key="1">
    <source>
        <dbReference type="EMBL" id="VDM51293.1"/>
    </source>
</evidence>
<sequence length="87" mass="9707">MPCFTINTNIHSDKVPQDIFKKASALIAKALSLSGTTVRYDGFRSDQKETDAFIGDTLAARRRILCIFCLLHGVFNSTTCFIANSRY</sequence>
<dbReference type="Gene3D" id="3.30.429.10">
    <property type="entry name" value="Macrophage Migration Inhibitory Factor"/>
    <property type="match status" value="1"/>
</dbReference>
<organism evidence="2 3">
    <name type="scientific">Toxocara canis</name>
    <name type="common">Canine roundworm</name>
    <dbReference type="NCBI Taxonomy" id="6265"/>
    <lineage>
        <taxon>Eukaryota</taxon>
        <taxon>Metazoa</taxon>
        <taxon>Ecdysozoa</taxon>
        <taxon>Nematoda</taxon>
        <taxon>Chromadorea</taxon>
        <taxon>Rhabditida</taxon>
        <taxon>Spirurina</taxon>
        <taxon>Ascaridomorpha</taxon>
        <taxon>Ascaridoidea</taxon>
        <taxon>Toxocaridae</taxon>
        <taxon>Toxocara</taxon>
    </lineage>
</organism>
<dbReference type="WBParaSite" id="TCNE_0001997601-mRNA-1">
    <property type="protein sequence ID" value="TCNE_0001997601-mRNA-1"/>
    <property type="gene ID" value="TCNE_0001997601"/>
</dbReference>
<protein>
    <submittedName>
        <fullName evidence="3">5-carboxymethyl-2-hydroxymuconate Delta-isomerase</fullName>
    </submittedName>
</protein>
<dbReference type="AlphaFoldDB" id="A0A183VGV2"/>
<keyword evidence="2" id="KW-1185">Reference proteome</keyword>
<reference evidence="1 2" key="2">
    <citation type="submission" date="2018-11" db="EMBL/GenBank/DDBJ databases">
        <authorList>
            <consortium name="Pathogen Informatics"/>
        </authorList>
    </citation>
    <scope>NUCLEOTIDE SEQUENCE [LARGE SCALE GENOMIC DNA]</scope>
</reference>
<dbReference type="EMBL" id="UYWY01027868">
    <property type="protein sequence ID" value="VDM51293.1"/>
    <property type="molecule type" value="Genomic_DNA"/>
</dbReference>
<proteinExistence type="predicted"/>
<gene>
    <name evidence="1" type="ORF">TCNE_LOCUS19972</name>
</gene>
<name>A0A183VGV2_TOXCA</name>
<reference evidence="3" key="1">
    <citation type="submission" date="2016-06" db="UniProtKB">
        <authorList>
            <consortium name="WormBaseParasite"/>
        </authorList>
    </citation>
    <scope>IDENTIFICATION</scope>
</reference>
<evidence type="ECO:0000313" key="2">
    <source>
        <dbReference type="Proteomes" id="UP000050794"/>
    </source>
</evidence>
<accession>A0A183VGV2</accession>
<dbReference type="Proteomes" id="UP000050794">
    <property type="component" value="Unassembled WGS sequence"/>
</dbReference>
<evidence type="ECO:0000313" key="3">
    <source>
        <dbReference type="WBParaSite" id="TCNE_0001997601-mRNA-1"/>
    </source>
</evidence>